<dbReference type="RefSeq" id="WP_155053118.1">
    <property type="nucleotide sequence ID" value="NZ_BAAAIB010000010.1"/>
</dbReference>
<comment type="caution">
    <text evidence="4">The sequence shown here is derived from an EMBL/GenBank/DDBJ whole genome shotgun (WGS) entry which is preliminary data.</text>
</comment>
<keyword evidence="2" id="KW-0472">Membrane</keyword>
<dbReference type="Pfam" id="PF08378">
    <property type="entry name" value="NERD"/>
    <property type="match status" value="1"/>
</dbReference>
<evidence type="ECO:0000256" key="2">
    <source>
        <dbReference type="SAM" id="Phobius"/>
    </source>
</evidence>
<evidence type="ECO:0000313" key="5">
    <source>
        <dbReference type="Proteomes" id="UP000433071"/>
    </source>
</evidence>
<evidence type="ECO:0000259" key="3">
    <source>
        <dbReference type="PROSITE" id="PS50965"/>
    </source>
</evidence>
<keyword evidence="2" id="KW-1133">Transmembrane helix</keyword>
<sequence>MSPTTPDAERSRRSVTPPPAPKGWYVDWEAEQWRWWSGTSWTEHVHPRHPDALETYLPEGATETRLMTDLRGRLPAQALLEHLAASDAGSAGVAPPVEELRSWHTGAVGERHIGWLLGRLGPEWTVLHSVPVGTDGSDIDHVIVGPPGAFTINTKHHAGKSIWVAGNVLQVNGEYQPYIRNAVHEARRAQQLLARESGLTVEVTGIIVLVGARQLTVKQEPDSSDVRIRVVRDSELLGALQQRRAYSDAQVQRIVAAAVRPQTWSPRRLVASDPVALLTAFSLLEKRLEQSHTTSGSRRPTKPAAAARASRATAPSSRTTSRRRKLWVELVRTALLVGAAIIGLNYVVNTRGGGQ</sequence>
<evidence type="ECO:0000313" key="4">
    <source>
        <dbReference type="EMBL" id="MTH70091.1"/>
    </source>
</evidence>
<feature type="region of interest" description="Disordered" evidence="1">
    <location>
        <begin position="1"/>
        <end position="21"/>
    </location>
</feature>
<organism evidence="4 5">
    <name type="scientific">Agromyces bracchium</name>
    <dbReference type="NCBI Taxonomy" id="88376"/>
    <lineage>
        <taxon>Bacteria</taxon>
        <taxon>Bacillati</taxon>
        <taxon>Actinomycetota</taxon>
        <taxon>Actinomycetes</taxon>
        <taxon>Micrococcales</taxon>
        <taxon>Microbacteriaceae</taxon>
        <taxon>Agromyces</taxon>
    </lineage>
</organism>
<feature type="compositionally biased region" description="Low complexity" evidence="1">
    <location>
        <begin position="302"/>
        <end position="319"/>
    </location>
</feature>
<dbReference type="OrthoDB" id="5793358at2"/>
<feature type="transmembrane region" description="Helical" evidence="2">
    <location>
        <begin position="326"/>
        <end position="348"/>
    </location>
</feature>
<evidence type="ECO:0000256" key="1">
    <source>
        <dbReference type="SAM" id="MobiDB-lite"/>
    </source>
</evidence>
<keyword evidence="5" id="KW-1185">Reference proteome</keyword>
<proteinExistence type="predicted"/>
<keyword evidence="2" id="KW-0812">Transmembrane</keyword>
<reference evidence="4 5" key="1">
    <citation type="submission" date="2019-11" db="EMBL/GenBank/DDBJ databases">
        <title>Agromyces kandeliae sp. nov., isolated from mangrove soil.</title>
        <authorList>
            <person name="Wang R."/>
        </authorList>
    </citation>
    <scope>NUCLEOTIDE SEQUENCE [LARGE SCALE GENOMIC DNA]</scope>
    <source>
        <strain evidence="4 5">JCM 11433</strain>
    </source>
</reference>
<gene>
    <name evidence="4" type="ORF">GJ743_17105</name>
</gene>
<name>A0A6I3MAS4_9MICO</name>
<feature type="region of interest" description="Disordered" evidence="1">
    <location>
        <begin position="289"/>
        <end position="320"/>
    </location>
</feature>
<dbReference type="AlphaFoldDB" id="A0A6I3MAS4"/>
<protein>
    <recommendedName>
        <fullName evidence="3">NERD domain-containing protein</fullName>
    </recommendedName>
</protein>
<dbReference type="EMBL" id="WMLB01000042">
    <property type="protein sequence ID" value="MTH70091.1"/>
    <property type="molecule type" value="Genomic_DNA"/>
</dbReference>
<dbReference type="InterPro" id="IPR011528">
    <property type="entry name" value="NERD"/>
</dbReference>
<dbReference type="PROSITE" id="PS50965">
    <property type="entry name" value="NERD"/>
    <property type="match status" value="1"/>
</dbReference>
<accession>A0A6I3MAS4</accession>
<dbReference type="Proteomes" id="UP000433071">
    <property type="component" value="Unassembled WGS sequence"/>
</dbReference>
<feature type="domain" description="NERD" evidence="3">
    <location>
        <begin position="105"/>
        <end position="216"/>
    </location>
</feature>